<dbReference type="EMBL" id="JAWXYG010000002">
    <property type="protein sequence ID" value="KAK4279943.1"/>
    <property type="molecule type" value="Genomic_DNA"/>
</dbReference>
<proteinExistence type="predicted"/>
<accession>A0AAE1MYZ4</accession>
<evidence type="ECO:0008006" key="5">
    <source>
        <dbReference type="Google" id="ProtNLM"/>
    </source>
</evidence>
<dbReference type="Gene3D" id="1.25.40.10">
    <property type="entry name" value="Tetratricopeptide repeat domain"/>
    <property type="match status" value="2"/>
</dbReference>
<organism evidence="3 4">
    <name type="scientific">Acacia crassicarpa</name>
    <name type="common">northern wattle</name>
    <dbReference type="NCBI Taxonomy" id="499986"/>
    <lineage>
        <taxon>Eukaryota</taxon>
        <taxon>Viridiplantae</taxon>
        <taxon>Streptophyta</taxon>
        <taxon>Embryophyta</taxon>
        <taxon>Tracheophyta</taxon>
        <taxon>Spermatophyta</taxon>
        <taxon>Magnoliopsida</taxon>
        <taxon>eudicotyledons</taxon>
        <taxon>Gunneridae</taxon>
        <taxon>Pentapetalae</taxon>
        <taxon>rosids</taxon>
        <taxon>fabids</taxon>
        <taxon>Fabales</taxon>
        <taxon>Fabaceae</taxon>
        <taxon>Caesalpinioideae</taxon>
        <taxon>mimosoid clade</taxon>
        <taxon>Acacieae</taxon>
        <taxon>Acacia</taxon>
    </lineage>
</organism>
<gene>
    <name evidence="3" type="ORF">QN277_011637</name>
</gene>
<evidence type="ECO:0000313" key="4">
    <source>
        <dbReference type="Proteomes" id="UP001293593"/>
    </source>
</evidence>
<evidence type="ECO:0000313" key="3">
    <source>
        <dbReference type="EMBL" id="KAK4279943.1"/>
    </source>
</evidence>
<evidence type="ECO:0000256" key="1">
    <source>
        <dbReference type="ARBA" id="ARBA00022737"/>
    </source>
</evidence>
<sequence>MKNQWRVLLRRAQQRSGIYASNHFSQPQFQVHLNSNLQSLRSITSLLHSHSVQNQVPLPPSDLLNFLNPINTTTRSFSSETALEHNESDHVTFVANMFSEFLSSDEIEKELELNNIVVNDDMVLKVLRKLDSNNNDCSAEVAWRFFLYASSSDRVRLSSKSYNMILSILGTHGFHREFWNTVKNLKEKGYGLSKGVHDKLLNFFDHEEIERLKALFASGSIDNSAEKMCSRVSKIVRHGVWSDEIEKKILDLNIVFSSDMVTSILDNLHTDPNKALIFFRWLEESGQFKHEGCTYNAMARVLGREDTIDRFWKIVHEMRNRGHEMQSETYVKVSGQFCKRKMIKDAVDLYEFAMAGANKPSPQCCTFLLKKIAVSKQFDMTLFSRVVKVFTGSGNALASSTVDSVLKSLTSVGRSGECNKVLKALEDGGVSATGNIQSKIAFRLSASGNKEEASEFINNIEASGSNLDHKAWESLIEGHCVSGNLDEALYSFRKMVEKEGVASANCSFDLLMNAYCEKNRAIDACKILCQLVEEQQLEPRHSTYKSLIRKLLVQGGFTEAINILGLMRSHGFPPFIDPFIEHVSKRGTGADAILFLRGMTSKKFPSVSVLLRMFDAFSKHGKHEEAHNLLSKCPRFIRNNADVLNFFCSMKSKEGESSGTLAA</sequence>
<evidence type="ECO:0000256" key="2">
    <source>
        <dbReference type="PROSITE-ProRule" id="PRU00708"/>
    </source>
</evidence>
<dbReference type="InterPro" id="IPR011990">
    <property type="entry name" value="TPR-like_helical_dom_sf"/>
</dbReference>
<dbReference type="PANTHER" id="PTHR47003">
    <property type="entry name" value="OS01G0970900 PROTEIN"/>
    <property type="match status" value="1"/>
</dbReference>
<dbReference type="NCBIfam" id="TIGR00756">
    <property type="entry name" value="PPR"/>
    <property type="match status" value="1"/>
</dbReference>
<protein>
    <recommendedName>
        <fullName evidence="5">Pentatricopeptide repeat-containing protein</fullName>
    </recommendedName>
</protein>
<dbReference type="InterPro" id="IPR044578">
    <property type="entry name" value="BIR6-like"/>
</dbReference>
<dbReference type="PANTHER" id="PTHR47003:SF3">
    <property type="entry name" value="SMALL RIBOSOMAL SUBUNIT PROTEIN MS81 (RPPR8)"/>
    <property type="match status" value="1"/>
</dbReference>
<dbReference type="InterPro" id="IPR002885">
    <property type="entry name" value="PPR_rpt"/>
</dbReference>
<keyword evidence="4" id="KW-1185">Reference proteome</keyword>
<feature type="repeat" description="PPR" evidence="2">
    <location>
        <begin position="468"/>
        <end position="502"/>
    </location>
</feature>
<dbReference type="Proteomes" id="UP001293593">
    <property type="component" value="Unassembled WGS sequence"/>
</dbReference>
<name>A0AAE1MYZ4_9FABA</name>
<reference evidence="3" key="1">
    <citation type="submission" date="2023-10" db="EMBL/GenBank/DDBJ databases">
        <title>Chromosome-level genome of the transformable northern wattle, Acacia crassicarpa.</title>
        <authorList>
            <person name="Massaro I."/>
            <person name="Sinha N.R."/>
            <person name="Poethig S."/>
            <person name="Leichty A.R."/>
        </authorList>
    </citation>
    <scope>NUCLEOTIDE SEQUENCE</scope>
    <source>
        <strain evidence="3">Acra3RX</strain>
        <tissue evidence="3">Leaf</tissue>
    </source>
</reference>
<dbReference type="PROSITE" id="PS51375">
    <property type="entry name" value="PPR"/>
    <property type="match status" value="2"/>
</dbReference>
<dbReference type="AlphaFoldDB" id="A0AAE1MYZ4"/>
<feature type="repeat" description="PPR" evidence="2">
    <location>
        <begin position="540"/>
        <end position="574"/>
    </location>
</feature>
<keyword evidence="1" id="KW-0677">Repeat</keyword>
<dbReference type="GO" id="GO:0008380">
    <property type="term" value="P:RNA splicing"/>
    <property type="evidence" value="ECO:0007669"/>
    <property type="project" value="InterPro"/>
</dbReference>
<comment type="caution">
    <text evidence="3">The sequence shown here is derived from an EMBL/GenBank/DDBJ whole genome shotgun (WGS) entry which is preliminary data.</text>
</comment>
<dbReference type="Pfam" id="PF01535">
    <property type="entry name" value="PPR"/>
    <property type="match status" value="5"/>
</dbReference>